<feature type="transmembrane region" description="Helical" evidence="3">
    <location>
        <begin position="14"/>
        <end position="32"/>
    </location>
</feature>
<reference evidence="5 6" key="1">
    <citation type="journal article" date="2015" name="Genome Announc.">
        <title>Draft Genome Sequence of Clostridium tyrobutyricum Strain DIVETGP, Isolated from Cow's Milk for Grana Padano Production.</title>
        <authorList>
            <person name="Soggiu A."/>
            <person name="Piras C."/>
            <person name="Gaiarsa S."/>
            <person name="Sassera D."/>
            <person name="Roncada P."/>
            <person name="Bendixen E."/>
            <person name="Brasca M."/>
            <person name="Bonizzi L."/>
        </authorList>
    </citation>
    <scope>NUCLEOTIDE SEQUENCE [LARGE SCALE GENOMIC DNA]</scope>
    <source>
        <strain evidence="5 6">DIVETGP</strain>
    </source>
</reference>
<dbReference type="GeneID" id="29419876"/>
<evidence type="ECO:0000259" key="4">
    <source>
        <dbReference type="Pfam" id="PF00905"/>
    </source>
</evidence>
<dbReference type="Proteomes" id="UP000019482">
    <property type="component" value="Unassembled WGS sequence"/>
</dbReference>
<dbReference type="GO" id="GO:0051301">
    <property type="term" value="P:cell division"/>
    <property type="evidence" value="ECO:0007669"/>
    <property type="project" value="UniProtKB-KW"/>
</dbReference>
<gene>
    <name evidence="5" type="ORF">CTDIVETGP_0145</name>
</gene>
<dbReference type="GO" id="GO:0008658">
    <property type="term" value="F:penicillin binding"/>
    <property type="evidence" value="ECO:0007669"/>
    <property type="project" value="InterPro"/>
</dbReference>
<dbReference type="EC" id="2.4.1.129" evidence="5"/>
<feature type="domain" description="Penicillin-binding protein transpeptidase" evidence="4">
    <location>
        <begin position="253"/>
        <end position="546"/>
    </location>
</feature>
<dbReference type="PANTHER" id="PTHR30627:SF1">
    <property type="entry name" value="PEPTIDOGLYCAN D,D-TRANSPEPTIDASE FTSI"/>
    <property type="match status" value="1"/>
</dbReference>
<comment type="subcellular location">
    <subcellularLocation>
        <location evidence="1">Membrane</location>
    </subcellularLocation>
</comment>
<organism evidence="5 6">
    <name type="scientific">Clostridium tyrobutyricum DIVETGP</name>
    <dbReference type="NCBI Taxonomy" id="1408889"/>
    <lineage>
        <taxon>Bacteria</taxon>
        <taxon>Bacillati</taxon>
        <taxon>Bacillota</taxon>
        <taxon>Clostridia</taxon>
        <taxon>Eubacteriales</taxon>
        <taxon>Clostridiaceae</taxon>
        <taxon>Clostridium</taxon>
    </lineage>
</organism>
<dbReference type="InterPro" id="IPR050515">
    <property type="entry name" value="Beta-lactam/transpept"/>
</dbReference>
<name>W6N2P0_CLOTY</name>
<dbReference type="Pfam" id="PF00905">
    <property type="entry name" value="Transpeptidase"/>
    <property type="match status" value="1"/>
</dbReference>
<keyword evidence="5" id="KW-0132">Cell division</keyword>
<dbReference type="GO" id="GO:0005886">
    <property type="term" value="C:plasma membrane"/>
    <property type="evidence" value="ECO:0007669"/>
    <property type="project" value="TreeGrafter"/>
</dbReference>
<comment type="caution">
    <text evidence="5">The sequence shown here is derived from an EMBL/GenBank/DDBJ whole genome shotgun (WGS) entry which is preliminary data.</text>
</comment>
<keyword evidence="2 3" id="KW-0472">Membrane</keyword>
<evidence type="ECO:0000256" key="1">
    <source>
        <dbReference type="ARBA" id="ARBA00004370"/>
    </source>
</evidence>
<dbReference type="InterPro" id="IPR012338">
    <property type="entry name" value="Beta-lactam/transpept-like"/>
</dbReference>
<keyword evidence="3" id="KW-0812">Transmembrane</keyword>
<sequence>MFEIDRNRISKRQLKIFIIIAVVFFILVFKVVKIQHLDYGELSVMANSQYSYNENTTDANFMLFDSNGKQLLDYNKKYYAVICPDIFVGDNEDIKSEKILTLIYTLRNYNKDYDLSKIGTLKTSQKLYYEIDESTYNKVKNLKGIKGFYAYKYTPVKKEGAWKLENLLINPNRTQDDSKKSKDSIETQLYDKTKDNKISKIVFQKDVNNNIIGQTNKINKNNINVRLTLDRGIQDNIKTILDSYSNKKFSQIGVVLMEANTGDIKAIVQKDDSKPNVNLGVSTNNGFFPGSIFKIIVEEAGLDENTISPFDKFKCTGTYEKKDELRYGSMTPEEALTVSRNDIFAQIGTKVGFKSFFKNAKSQGLFDKVLDFDGEKSGAFEVKEPKTSDGSLGLASIGQNIRITPIEAISIPNTVVNSGIYVKPHIIDAYVDNNNKTLEKLTYNSNQLLKKSTADEMKKQMISVVKNGTGMAANLKEIEIGGKTGSTERMEASGKDKSIKEHSDGWFIGFFNIGGKNYSMVVFVQDINKDDESGGNTAAPIFRDIVLNLKHSMTKN</sequence>
<evidence type="ECO:0000313" key="5">
    <source>
        <dbReference type="EMBL" id="CDL90075.1"/>
    </source>
</evidence>
<dbReference type="Gene3D" id="3.40.710.10">
    <property type="entry name" value="DD-peptidase/beta-lactamase superfamily"/>
    <property type="match status" value="1"/>
</dbReference>
<keyword evidence="5" id="KW-0328">Glycosyltransferase</keyword>
<dbReference type="AlphaFoldDB" id="W6N2P0"/>
<keyword evidence="5" id="KW-0131">Cell cycle</keyword>
<dbReference type="GO" id="GO:0071555">
    <property type="term" value="P:cell wall organization"/>
    <property type="evidence" value="ECO:0007669"/>
    <property type="project" value="TreeGrafter"/>
</dbReference>
<evidence type="ECO:0000256" key="2">
    <source>
        <dbReference type="ARBA" id="ARBA00023136"/>
    </source>
</evidence>
<keyword evidence="6" id="KW-1185">Reference proteome</keyword>
<dbReference type="PANTHER" id="PTHR30627">
    <property type="entry name" value="PEPTIDOGLYCAN D,D-TRANSPEPTIDASE"/>
    <property type="match status" value="1"/>
</dbReference>
<dbReference type="RefSeq" id="WP_017894713.1">
    <property type="nucleotide sequence ID" value="NZ_CBXI010000003.1"/>
</dbReference>
<accession>W6N2P0</accession>
<evidence type="ECO:0000256" key="3">
    <source>
        <dbReference type="SAM" id="Phobius"/>
    </source>
</evidence>
<proteinExistence type="predicted"/>
<protein>
    <submittedName>
        <fullName evidence="5">Cell division protein FtsI [Peptidoglycan synthetase]</fullName>
        <ecNumber evidence="5">2.4.1.129</ecNumber>
    </submittedName>
</protein>
<dbReference type="OrthoDB" id="2985542at2"/>
<dbReference type="InterPro" id="IPR001460">
    <property type="entry name" value="PCN-bd_Tpept"/>
</dbReference>
<evidence type="ECO:0000313" key="6">
    <source>
        <dbReference type="Proteomes" id="UP000019482"/>
    </source>
</evidence>
<dbReference type="SUPFAM" id="SSF56601">
    <property type="entry name" value="beta-lactamase/transpeptidase-like"/>
    <property type="match status" value="1"/>
</dbReference>
<dbReference type="EMBL" id="CBXI010000003">
    <property type="protein sequence ID" value="CDL90075.1"/>
    <property type="molecule type" value="Genomic_DNA"/>
</dbReference>
<keyword evidence="3" id="KW-1133">Transmembrane helix</keyword>
<dbReference type="GO" id="GO:0016757">
    <property type="term" value="F:glycosyltransferase activity"/>
    <property type="evidence" value="ECO:0007669"/>
    <property type="project" value="UniProtKB-KW"/>
</dbReference>
<keyword evidence="5" id="KW-0808">Transferase</keyword>